<feature type="compositionally biased region" description="Polar residues" evidence="1">
    <location>
        <begin position="1"/>
        <end position="15"/>
    </location>
</feature>
<name>A0AAJ0HZ22_9PEZI</name>
<feature type="compositionally biased region" description="Basic and acidic residues" evidence="1">
    <location>
        <begin position="265"/>
        <end position="277"/>
    </location>
</feature>
<proteinExistence type="predicted"/>
<feature type="compositionally biased region" description="Low complexity" evidence="1">
    <location>
        <begin position="222"/>
        <end position="232"/>
    </location>
</feature>
<feature type="compositionally biased region" description="Low complexity" evidence="1">
    <location>
        <begin position="88"/>
        <end position="115"/>
    </location>
</feature>
<protein>
    <submittedName>
        <fullName evidence="2">Uncharacterized protein</fullName>
    </submittedName>
</protein>
<sequence>MAPLHNNHSSRTLQLPKSPIIKKEELEKDQAAEMITKIPAAPKKNGAAKTREEEQQPQPQPKRQKKQKKQPQPKKQKKQKKETKLESRSPLLTPSSASAPENFSRRSSSSSPEVEVVPRPEPVKSKDQEPSVGRSVVPVKGSGDDTSRELKYPAALLKYRKTLQLRSSPKREATLQKWLPLANRLMAAHVEKLAKLRAELEAAAAAPMESCESREKEEVEVAAAGAGRASCCPHHEVEASEDDSDDDDDDSDSDDEDWWPGKDLGWSRDEGMEHRDGQPVYGDGY</sequence>
<reference evidence="2 3" key="1">
    <citation type="journal article" date="2023" name="Mol. Phylogenet. Evol.">
        <title>Genome-scale phylogeny and comparative genomics of the fungal order Sordariales.</title>
        <authorList>
            <person name="Hensen N."/>
            <person name="Bonometti L."/>
            <person name="Westerberg I."/>
            <person name="Brannstrom I.O."/>
            <person name="Guillou S."/>
            <person name="Cros-Aarteil S."/>
            <person name="Calhoun S."/>
            <person name="Haridas S."/>
            <person name="Kuo A."/>
            <person name="Mondo S."/>
            <person name="Pangilinan J."/>
            <person name="Riley R."/>
            <person name="LaButti K."/>
            <person name="Andreopoulos B."/>
            <person name="Lipzen A."/>
            <person name="Chen C."/>
            <person name="Yan M."/>
            <person name="Daum C."/>
            <person name="Ng V."/>
            <person name="Clum A."/>
            <person name="Steindorff A."/>
            <person name="Ohm R.A."/>
            <person name="Martin F."/>
            <person name="Silar P."/>
            <person name="Natvig D.O."/>
            <person name="Lalanne C."/>
            <person name="Gautier V."/>
            <person name="Ament-Velasquez S.L."/>
            <person name="Kruys A."/>
            <person name="Hutchinson M.I."/>
            <person name="Powell A.J."/>
            <person name="Barry K."/>
            <person name="Miller A.N."/>
            <person name="Grigoriev I.V."/>
            <person name="Debuchy R."/>
            <person name="Gladieux P."/>
            <person name="Hiltunen Thoren M."/>
            <person name="Johannesson H."/>
        </authorList>
    </citation>
    <scope>NUCLEOTIDE SEQUENCE [LARGE SCALE GENOMIC DNA]</scope>
    <source>
        <strain evidence="2 3">FGSC 10403</strain>
    </source>
</reference>
<evidence type="ECO:0000256" key="1">
    <source>
        <dbReference type="SAM" id="MobiDB-lite"/>
    </source>
</evidence>
<comment type="caution">
    <text evidence="2">The sequence shown here is derived from an EMBL/GenBank/DDBJ whole genome shotgun (WGS) entry which is preliminary data.</text>
</comment>
<feature type="compositionally biased region" description="Basic and acidic residues" evidence="1">
    <location>
        <begin position="116"/>
        <end position="129"/>
    </location>
</feature>
<evidence type="ECO:0000313" key="2">
    <source>
        <dbReference type="EMBL" id="KAK3485323.1"/>
    </source>
</evidence>
<dbReference type="RefSeq" id="XP_062688227.1">
    <property type="nucleotide sequence ID" value="XM_062835570.1"/>
</dbReference>
<evidence type="ECO:0000313" key="3">
    <source>
        <dbReference type="Proteomes" id="UP001285908"/>
    </source>
</evidence>
<feature type="compositionally biased region" description="Basic residues" evidence="1">
    <location>
        <begin position="62"/>
        <end position="81"/>
    </location>
</feature>
<gene>
    <name evidence="2" type="ORF">B0T23DRAFT_326769</name>
</gene>
<feature type="region of interest" description="Disordered" evidence="1">
    <location>
        <begin position="222"/>
        <end position="285"/>
    </location>
</feature>
<dbReference type="Proteomes" id="UP001285908">
    <property type="component" value="Unassembled WGS sequence"/>
</dbReference>
<feature type="region of interest" description="Disordered" evidence="1">
    <location>
        <begin position="1"/>
        <end position="147"/>
    </location>
</feature>
<keyword evidence="3" id="KW-1185">Reference proteome</keyword>
<dbReference type="AlphaFoldDB" id="A0AAJ0HZ22"/>
<feature type="compositionally biased region" description="Basic and acidic residues" evidence="1">
    <location>
        <begin position="21"/>
        <end position="31"/>
    </location>
</feature>
<accession>A0AAJ0HZ22</accession>
<feature type="compositionally biased region" description="Acidic residues" evidence="1">
    <location>
        <begin position="239"/>
        <end position="258"/>
    </location>
</feature>
<organism evidence="2 3">
    <name type="scientific">Neurospora hispaniola</name>
    <dbReference type="NCBI Taxonomy" id="588809"/>
    <lineage>
        <taxon>Eukaryota</taxon>
        <taxon>Fungi</taxon>
        <taxon>Dikarya</taxon>
        <taxon>Ascomycota</taxon>
        <taxon>Pezizomycotina</taxon>
        <taxon>Sordariomycetes</taxon>
        <taxon>Sordariomycetidae</taxon>
        <taxon>Sordariales</taxon>
        <taxon>Sordariaceae</taxon>
        <taxon>Neurospora</taxon>
    </lineage>
</organism>
<dbReference type="EMBL" id="JAULSX010000010">
    <property type="protein sequence ID" value="KAK3485323.1"/>
    <property type="molecule type" value="Genomic_DNA"/>
</dbReference>
<dbReference type="GeneID" id="87873192"/>